<comment type="subcellular location">
    <subcellularLocation>
        <location evidence="1 8">Cell membrane</location>
        <topology evidence="1 8">Multi-pass membrane protein</topology>
    </subcellularLocation>
</comment>
<dbReference type="KEGG" id="cfk:CFRA_07530"/>
<evidence type="ECO:0000256" key="4">
    <source>
        <dbReference type="ARBA" id="ARBA00022475"/>
    </source>
</evidence>
<reference evidence="9 10" key="1">
    <citation type="submission" date="2014-08" db="EMBL/GenBank/DDBJ databases">
        <title>Complete genome sequence of Corynebacterium frankenforstense ST18(T) (=DSM 45800(T)), isolated from raw cow milk.</title>
        <authorList>
            <person name="Ruckert C."/>
            <person name="Albersmeier A."/>
            <person name="Winkler A."/>
            <person name="Lipski A."/>
            <person name="Kalinowski J."/>
        </authorList>
    </citation>
    <scope>NUCLEOTIDE SEQUENCE [LARGE SCALE GENOMIC DNA]</scope>
    <source>
        <strain evidence="9 10">ST18</strain>
    </source>
</reference>
<dbReference type="Pfam" id="PF01925">
    <property type="entry name" value="TauE"/>
    <property type="match status" value="1"/>
</dbReference>
<feature type="transmembrane region" description="Helical" evidence="8">
    <location>
        <begin position="256"/>
        <end position="274"/>
    </location>
</feature>
<feature type="transmembrane region" description="Helical" evidence="8">
    <location>
        <begin position="155"/>
        <end position="174"/>
    </location>
</feature>
<evidence type="ECO:0000256" key="5">
    <source>
        <dbReference type="ARBA" id="ARBA00022692"/>
    </source>
</evidence>
<feature type="transmembrane region" description="Helical" evidence="8">
    <location>
        <begin position="20"/>
        <end position="37"/>
    </location>
</feature>
<organism evidence="9 10">
    <name type="scientific">Corynebacterium frankenforstense DSM 45800</name>
    <dbReference type="NCBI Taxonomy" id="1437875"/>
    <lineage>
        <taxon>Bacteria</taxon>
        <taxon>Bacillati</taxon>
        <taxon>Actinomycetota</taxon>
        <taxon>Actinomycetes</taxon>
        <taxon>Mycobacteriales</taxon>
        <taxon>Corynebacteriaceae</taxon>
        <taxon>Corynebacterium</taxon>
    </lineage>
</organism>
<keyword evidence="5 8" id="KW-0812">Transmembrane</keyword>
<evidence type="ECO:0000256" key="7">
    <source>
        <dbReference type="ARBA" id="ARBA00023136"/>
    </source>
</evidence>
<dbReference type="PANTHER" id="PTHR30269:SF0">
    <property type="entry name" value="MEMBRANE TRANSPORTER PROTEIN YFCA-RELATED"/>
    <property type="match status" value="1"/>
</dbReference>
<evidence type="ECO:0000256" key="2">
    <source>
        <dbReference type="ARBA" id="ARBA00009142"/>
    </source>
</evidence>
<feature type="transmembrane region" description="Helical" evidence="8">
    <location>
        <begin position="180"/>
        <end position="198"/>
    </location>
</feature>
<feature type="transmembrane region" description="Helical" evidence="8">
    <location>
        <begin position="210"/>
        <end position="236"/>
    </location>
</feature>
<evidence type="ECO:0000256" key="3">
    <source>
        <dbReference type="ARBA" id="ARBA00022448"/>
    </source>
</evidence>
<dbReference type="Proteomes" id="UP000185434">
    <property type="component" value="Chromosome"/>
</dbReference>
<protein>
    <recommendedName>
        <fullName evidence="8">Probable membrane transporter protein</fullName>
    </recommendedName>
</protein>
<dbReference type="InterPro" id="IPR002781">
    <property type="entry name" value="TM_pro_TauE-like"/>
</dbReference>
<dbReference type="AlphaFoldDB" id="A0A1L7CTE2"/>
<dbReference type="PANTHER" id="PTHR30269">
    <property type="entry name" value="TRANSMEMBRANE PROTEIN YFCA"/>
    <property type="match status" value="1"/>
</dbReference>
<evidence type="ECO:0000313" key="10">
    <source>
        <dbReference type="Proteomes" id="UP000185434"/>
    </source>
</evidence>
<sequence length="276" mass="27482">MTEVLAAGLPWEGSLGDAGLWLALLALLAVGVAAGIVDATTGGGGMLQIPALFALAGPGAGAVAPIMALNKVSAAVGNAVSFTRFRRTEGVASPDRRTTAVALGAGLPGVIAGVWLASRLDTDQFTPLLVASLVVVLAYVLLIQPRVRVPERAGAPTAGVLAGMAGGVIVLGFYDGLLGPATGSILILVMQFVLGAGLRTGLATAKLVQLLFNLTGAISYALVAMPALAAVVALSAGNAVGGWLGTRIVARIDDRVLRLLVAAGVAGAIVLTVTTH</sequence>
<keyword evidence="3" id="KW-0813">Transport</keyword>
<keyword evidence="6 8" id="KW-1133">Transmembrane helix</keyword>
<keyword evidence="7 8" id="KW-0472">Membrane</keyword>
<dbReference type="OrthoDB" id="554695at2"/>
<evidence type="ECO:0000256" key="1">
    <source>
        <dbReference type="ARBA" id="ARBA00004651"/>
    </source>
</evidence>
<name>A0A1L7CTE2_9CORY</name>
<accession>A0A1L7CTE2</accession>
<gene>
    <name evidence="9" type="ORF">CFRA_07530</name>
</gene>
<evidence type="ECO:0000313" key="9">
    <source>
        <dbReference type="EMBL" id="APT89135.1"/>
    </source>
</evidence>
<dbReference type="EMBL" id="CP009247">
    <property type="protein sequence ID" value="APT89135.1"/>
    <property type="molecule type" value="Genomic_DNA"/>
</dbReference>
<feature type="transmembrane region" description="Helical" evidence="8">
    <location>
        <begin position="124"/>
        <end position="143"/>
    </location>
</feature>
<evidence type="ECO:0000256" key="8">
    <source>
        <dbReference type="RuleBase" id="RU363041"/>
    </source>
</evidence>
<keyword evidence="10" id="KW-1185">Reference proteome</keyword>
<dbReference type="STRING" id="1437875.CFRA_07530"/>
<dbReference type="InterPro" id="IPR052017">
    <property type="entry name" value="TSUP"/>
</dbReference>
<dbReference type="RefSeq" id="WP_075664116.1">
    <property type="nucleotide sequence ID" value="NZ_CP009247.1"/>
</dbReference>
<feature type="transmembrane region" description="Helical" evidence="8">
    <location>
        <begin position="100"/>
        <end position="118"/>
    </location>
</feature>
<proteinExistence type="inferred from homology"/>
<dbReference type="GO" id="GO:0005886">
    <property type="term" value="C:plasma membrane"/>
    <property type="evidence" value="ECO:0007669"/>
    <property type="project" value="UniProtKB-SubCell"/>
</dbReference>
<keyword evidence="4 8" id="KW-1003">Cell membrane</keyword>
<evidence type="ECO:0000256" key="6">
    <source>
        <dbReference type="ARBA" id="ARBA00022989"/>
    </source>
</evidence>
<comment type="similarity">
    <text evidence="2 8">Belongs to the 4-toluene sulfonate uptake permease (TSUP) (TC 2.A.102) family.</text>
</comment>